<keyword evidence="3 5" id="KW-0863">Zinc-finger</keyword>
<dbReference type="GO" id="GO:0061630">
    <property type="term" value="F:ubiquitin protein ligase activity"/>
    <property type="evidence" value="ECO:0007669"/>
    <property type="project" value="InterPro"/>
</dbReference>
<evidence type="ECO:0000256" key="6">
    <source>
        <dbReference type="SAM" id="MobiDB-lite"/>
    </source>
</evidence>
<dbReference type="PANTHER" id="PTHR11224">
    <property type="entry name" value="MAKORIN-RELATED"/>
    <property type="match status" value="1"/>
</dbReference>
<dbReference type="InterPro" id="IPR018957">
    <property type="entry name" value="Znf_C3HC4_RING-type"/>
</dbReference>
<dbReference type="Proteomes" id="UP000184330">
    <property type="component" value="Unassembled WGS sequence"/>
</dbReference>
<dbReference type="Pfam" id="PF00642">
    <property type="entry name" value="zf-CCCH"/>
    <property type="match status" value="1"/>
</dbReference>
<dbReference type="PROSITE" id="PS00518">
    <property type="entry name" value="ZF_RING_1"/>
    <property type="match status" value="1"/>
</dbReference>
<dbReference type="Gene3D" id="3.30.40.10">
    <property type="entry name" value="Zinc/RING finger domain, C3HC4 (zinc finger)"/>
    <property type="match status" value="1"/>
</dbReference>
<feature type="region of interest" description="Disordered" evidence="6">
    <location>
        <begin position="61"/>
        <end position="91"/>
    </location>
</feature>
<feature type="zinc finger region" description="C3H1-type" evidence="5">
    <location>
        <begin position="185"/>
        <end position="222"/>
    </location>
</feature>
<dbReference type="InterPro" id="IPR045072">
    <property type="entry name" value="MKRN-like"/>
</dbReference>
<dbReference type="InterPro" id="IPR017907">
    <property type="entry name" value="Znf_RING_CS"/>
</dbReference>
<dbReference type="InterPro" id="IPR000571">
    <property type="entry name" value="Znf_CCCH"/>
</dbReference>
<evidence type="ECO:0000313" key="9">
    <source>
        <dbReference type="EMBL" id="CZR57860.1"/>
    </source>
</evidence>
<feature type="domain" description="C3H1-type" evidence="8">
    <location>
        <begin position="25"/>
        <end position="52"/>
    </location>
</feature>
<dbReference type="InterPro" id="IPR001841">
    <property type="entry name" value="Znf_RING"/>
</dbReference>
<evidence type="ECO:0000256" key="3">
    <source>
        <dbReference type="ARBA" id="ARBA00022771"/>
    </source>
</evidence>
<name>A0A1L7WYP7_9HELO</name>
<keyword evidence="4 5" id="KW-0862">Zinc</keyword>
<feature type="domain" description="C3H1-type" evidence="8">
    <location>
        <begin position="185"/>
        <end position="222"/>
    </location>
</feature>
<evidence type="ECO:0000313" key="10">
    <source>
        <dbReference type="Proteomes" id="UP000184330"/>
    </source>
</evidence>
<dbReference type="PROSITE" id="PS50103">
    <property type="entry name" value="ZF_C3H1"/>
    <property type="match status" value="2"/>
</dbReference>
<evidence type="ECO:0000256" key="2">
    <source>
        <dbReference type="ARBA" id="ARBA00022723"/>
    </source>
</evidence>
<dbReference type="STRING" id="576137.A0A1L7WYP7"/>
<dbReference type="PANTHER" id="PTHR11224:SF10">
    <property type="entry name" value="IP09428P-RELATED"/>
    <property type="match status" value="1"/>
</dbReference>
<keyword evidence="10" id="KW-1185">Reference proteome</keyword>
<dbReference type="InterPro" id="IPR036855">
    <property type="entry name" value="Znf_CCCH_sf"/>
</dbReference>
<keyword evidence="2 5" id="KW-0479">Metal-binding</keyword>
<evidence type="ECO:0000256" key="5">
    <source>
        <dbReference type="PROSITE-ProRule" id="PRU00723"/>
    </source>
</evidence>
<keyword evidence="1" id="KW-0808">Transferase</keyword>
<accession>A0A1L7WYP7</accession>
<evidence type="ECO:0000259" key="8">
    <source>
        <dbReference type="PROSITE" id="PS50103"/>
    </source>
</evidence>
<dbReference type="OrthoDB" id="250836at2759"/>
<organism evidence="9 10">
    <name type="scientific">Phialocephala subalpina</name>
    <dbReference type="NCBI Taxonomy" id="576137"/>
    <lineage>
        <taxon>Eukaryota</taxon>
        <taxon>Fungi</taxon>
        <taxon>Dikarya</taxon>
        <taxon>Ascomycota</taxon>
        <taxon>Pezizomycotina</taxon>
        <taxon>Leotiomycetes</taxon>
        <taxon>Helotiales</taxon>
        <taxon>Mollisiaceae</taxon>
        <taxon>Phialocephala</taxon>
        <taxon>Phialocephala fortinii species complex</taxon>
    </lineage>
</organism>
<evidence type="ECO:0000256" key="1">
    <source>
        <dbReference type="ARBA" id="ARBA00022679"/>
    </source>
</evidence>
<feature type="compositionally biased region" description="Low complexity" evidence="6">
    <location>
        <begin position="67"/>
        <end position="91"/>
    </location>
</feature>
<dbReference type="AlphaFoldDB" id="A0A1L7WYP7"/>
<evidence type="ECO:0000259" key="7">
    <source>
        <dbReference type="PROSITE" id="PS50089"/>
    </source>
</evidence>
<dbReference type="InterPro" id="IPR013083">
    <property type="entry name" value="Znf_RING/FYVE/PHD"/>
</dbReference>
<protein>
    <submittedName>
        <fullName evidence="9">Uncharacterized protein</fullName>
    </submittedName>
</protein>
<dbReference type="SMART" id="SM00356">
    <property type="entry name" value="ZnF_C3H1"/>
    <property type="match status" value="2"/>
</dbReference>
<gene>
    <name evidence="9" type="ORF">PAC_07749</name>
</gene>
<dbReference type="GO" id="GO:0000209">
    <property type="term" value="P:protein polyubiquitination"/>
    <property type="evidence" value="ECO:0007669"/>
    <property type="project" value="InterPro"/>
</dbReference>
<proteinExistence type="predicted"/>
<dbReference type="SUPFAM" id="SSF57850">
    <property type="entry name" value="RING/U-box"/>
    <property type="match status" value="1"/>
</dbReference>
<reference evidence="9 10" key="1">
    <citation type="submission" date="2016-03" db="EMBL/GenBank/DDBJ databases">
        <authorList>
            <person name="Ploux O."/>
        </authorList>
    </citation>
    <scope>NUCLEOTIDE SEQUENCE [LARGE SCALE GENOMIC DNA]</scope>
    <source>
        <strain evidence="9 10">UAMH 11012</strain>
    </source>
</reference>
<evidence type="ECO:0000256" key="4">
    <source>
        <dbReference type="ARBA" id="ARBA00022833"/>
    </source>
</evidence>
<dbReference type="PROSITE" id="PS50089">
    <property type="entry name" value="ZF_RING_2"/>
    <property type="match status" value="1"/>
</dbReference>
<dbReference type="Pfam" id="PF00097">
    <property type="entry name" value="zf-C3HC4"/>
    <property type="match status" value="1"/>
</dbReference>
<feature type="zinc finger region" description="C3H1-type" evidence="5">
    <location>
        <begin position="25"/>
        <end position="52"/>
    </location>
</feature>
<dbReference type="GO" id="GO:0008270">
    <property type="term" value="F:zinc ion binding"/>
    <property type="evidence" value="ECO:0007669"/>
    <property type="project" value="UniProtKB-KW"/>
</dbReference>
<dbReference type="SUPFAM" id="SSF90229">
    <property type="entry name" value="CCCH zinc finger"/>
    <property type="match status" value="1"/>
</dbReference>
<dbReference type="EMBL" id="FJOG01000010">
    <property type="protein sequence ID" value="CZR57860.1"/>
    <property type="molecule type" value="Genomic_DNA"/>
</dbReference>
<dbReference type="Gene3D" id="1.20.120.1350">
    <property type="entry name" value="Pneumovirus matrix protein 2 (M2), zinc-binding domain"/>
    <property type="match status" value="1"/>
</dbReference>
<sequence length="309" mass="35131">MSNPHQQYVSHTISKMAPNIERRLPPSEVNCKWWLRGYCSRGKSCHFKHDDAMFSLDNKKAQHNLQESAESAEPSSTAPASSPGEGAAPEPVSTTSQTCVICFETPETYGLLVNCDHAFCLDCIRSWRATAPKNPTSENELKKTSKTCPMCRSQSHFTIPSSVWPVTAGSENTMKKEIVDGYLGRMKNIPCRYFEQSAKDSAPDYKFKCQFGNNCHYSHTHPDTKEPYVFSQQELKPERTSRRADRARLLADMAMMEMLFSDDFSYGGEDWLDEVQDDDDFGDQLVFEAEFTGLSYNDIEDFGYDYGWE</sequence>
<feature type="domain" description="RING-type" evidence="7">
    <location>
        <begin position="99"/>
        <end position="152"/>
    </location>
</feature>
<dbReference type="SMART" id="SM00184">
    <property type="entry name" value="RING"/>
    <property type="match status" value="1"/>
</dbReference>